<organism evidence="1">
    <name type="scientific">viral metagenome</name>
    <dbReference type="NCBI Taxonomy" id="1070528"/>
    <lineage>
        <taxon>unclassified sequences</taxon>
        <taxon>metagenomes</taxon>
        <taxon>organismal metagenomes</taxon>
    </lineage>
</organism>
<dbReference type="AlphaFoldDB" id="A0A6H1Z8S7"/>
<name>A0A6H1Z8S7_9ZZZZ</name>
<sequence length="114" mass="12829">MTKQEYLSAVHDWLTQANELDKAYNGQVLESLKTGKTEQGACSEAWLATADVRLDLQKRREDLTIERLCLERCLFNGIDMAAKELVKTMGLQERLLSTIYGVEKEMRGTSGSSV</sequence>
<protein>
    <submittedName>
        <fullName evidence="1">Uncharacterized protein</fullName>
    </submittedName>
</protein>
<evidence type="ECO:0000313" key="1">
    <source>
        <dbReference type="EMBL" id="QJA43938.1"/>
    </source>
</evidence>
<dbReference type="EMBL" id="MT143971">
    <property type="protein sequence ID" value="QJA43938.1"/>
    <property type="molecule type" value="Genomic_DNA"/>
</dbReference>
<dbReference type="EMBL" id="MT144588">
    <property type="protein sequence ID" value="QJH93506.1"/>
    <property type="molecule type" value="Genomic_DNA"/>
</dbReference>
<proteinExistence type="predicted"/>
<evidence type="ECO:0000313" key="2">
    <source>
        <dbReference type="EMBL" id="QJH93506.1"/>
    </source>
</evidence>
<reference evidence="1" key="1">
    <citation type="submission" date="2020-03" db="EMBL/GenBank/DDBJ databases">
        <title>The deep terrestrial virosphere.</title>
        <authorList>
            <person name="Holmfeldt K."/>
            <person name="Nilsson E."/>
            <person name="Simone D."/>
            <person name="Lopez-Fernandez M."/>
            <person name="Wu X."/>
            <person name="de Brujin I."/>
            <person name="Lundin D."/>
            <person name="Andersson A."/>
            <person name="Bertilsson S."/>
            <person name="Dopson M."/>
        </authorList>
    </citation>
    <scope>NUCLEOTIDE SEQUENCE</scope>
    <source>
        <strain evidence="1">TM448A00064</strain>
        <strain evidence="2">TM448B00061</strain>
    </source>
</reference>
<accession>A0A6H1Z8S7</accession>
<gene>
    <name evidence="1" type="ORF">TM448A00064_0117</name>
    <name evidence="2" type="ORF">TM448B00061_0126</name>
</gene>